<sequence>MDPRGICQRRDPRSSQTAERSTQEDTKGKTMSSSSQPPLRALRVPAGWCVSTNGLREIDPSSLTIDHPHWEFFEEDLLVLVHAHREAVLDLGWYPEMRSEGQFRAELIIAEDWTNPTVTLSTRNLDEIVAWIEEQMVHAHKLNPPLRQWRPKW</sequence>
<protein>
    <submittedName>
        <fullName evidence="2">Uncharacterized protein</fullName>
    </submittedName>
</protein>
<evidence type="ECO:0000256" key="1">
    <source>
        <dbReference type="SAM" id="MobiDB-lite"/>
    </source>
</evidence>
<name>A0A4P2Q512_SORCE</name>
<dbReference type="Proteomes" id="UP000295781">
    <property type="component" value="Chromosome"/>
</dbReference>
<dbReference type="EMBL" id="CP012670">
    <property type="protein sequence ID" value="AUX24118.1"/>
    <property type="molecule type" value="Genomic_DNA"/>
</dbReference>
<accession>A0A4P2Q512</accession>
<reference evidence="2 3" key="1">
    <citation type="submission" date="2015-09" db="EMBL/GenBank/DDBJ databases">
        <title>Sorangium comparison.</title>
        <authorList>
            <person name="Zaburannyi N."/>
            <person name="Bunk B."/>
            <person name="Overmann J."/>
            <person name="Mueller R."/>
        </authorList>
    </citation>
    <scope>NUCLEOTIDE SEQUENCE [LARGE SCALE GENOMIC DNA]</scope>
    <source>
        <strain evidence="2 3">So ceGT47</strain>
    </source>
</reference>
<gene>
    <name evidence="2" type="ORF">SOCEGT47_046530</name>
</gene>
<proteinExistence type="predicted"/>
<feature type="compositionally biased region" description="Basic and acidic residues" evidence="1">
    <location>
        <begin position="1"/>
        <end position="13"/>
    </location>
</feature>
<evidence type="ECO:0000313" key="2">
    <source>
        <dbReference type="EMBL" id="AUX24118.1"/>
    </source>
</evidence>
<organism evidence="2 3">
    <name type="scientific">Sorangium cellulosum</name>
    <name type="common">Polyangium cellulosum</name>
    <dbReference type="NCBI Taxonomy" id="56"/>
    <lineage>
        <taxon>Bacteria</taxon>
        <taxon>Pseudomonadati</taxon>
        <taxon>Myxococcota</taxon>
        <taxon>Polyangia</taxon>
        <taxon>Polyangiales</taxon>
        <taxon>Polyangiaceae</taxon>
        <taxon>Sorangium</taxon>
    </lineage>
</organism>
<feature type="region of interest" description="Disordered" evidence="1">
    <location>
        <begin position="1"/>
        <end position="39"/>
    </location>
</feature>
<evidence type="ECO:0000313" key="3">
    <source>
        <dbReference type="Proteomes" id="UP000295781"/>
    </source>
</evidence>
<dbReference type="AlphaFoldDB" id="A0A4P2Q512"/>